<dbReference type="Gene3D" id="3.30.710.10">
    <property type="entry name" value="Potassium Channel Kv1.1, Chain A"/>
    <property type="match status" value="1"/>
</dbReference>
<evidence type="ECO:0000256" key="2">
    <source>
        <dbReference type="ARBA" id="ARBA00009993"/>
    </source>
</evidence>
<organism evidence="6 7">
    <name type="scientific">Vittaforma corneae (strain ATCC 50505)</name>
    <name type="common">Microsporidian parasite</name>
    <name type="synonym">Nosema corneum</name>
    <dbReference type="NCBI Taxonomy" id="993615"/>
    <lineage>
        <taxon>Eukaryota</taxon>
        <taxon>Fungi</taxon>
        <taxon>Fungi incertae sedis</taxon>
        <taxon>Microsporidia</taxon>
        <taxon>Nosematidae</taxon>
        <taxon>Vittaforma</taxon>
    </lineage>
</organism>
<dbReference type="InterPro" id="IPR039948">
    <property type="entry name" value="ELC1"/>
</dbReference>
<dbReference type="GO" id="GO:0005634">
    <property type="term" value="C:nucleus"/>
    <property type="evidence" value="ECO:0007669"/>
    <property type="project" value="UniProtKB-SubCell"/>
</dbReference>
<dbReference type="InterPro" id="IPR011333">
    <property type="entry name" value="SKP1/BTB/POZ_sf"/>
</dbReference>
<accession>L2GMR4</accession>
<dbReference type="STRING" id="993615.L2GMR4"/>
<evidence type="ECO:0000313" key="6">
    <source>
        <dbReference type="EMBL" id="ELA42188.1"/>
    </source>
</evidence>
<name>L2GMR4_VITCO</name>
<dbReference type="RefSeq" id="XP_007604280.1">
    <property type="nucleotide sequence ID" value="XM_007604218.1"/>
</dbReference>
<dbReference type="InParanoid" id="L2GMR4"/>
<dbReference type="SUPFAM" id="SSF54695">
    <property type="entry name" value="POZ domain"/>
    <property type="match status" value="1"/>
</dbReference>
<comment type="similarity">
    <text evidence="2">Belongs to the SKP1 family.</text>
</comment>
<keyword evidence="4" id="KW-0539">Nucleus</keyword>
<dbReference type="GO" id="GO:0006511">
    <property type="term" value="P:ubiquitin-dependent protein catabolic process"/>
    <property type="evidence" value="ECO:0007669"/>
    <property type="project" value="InterPro"/>
</dbReference>
<evidence type="ECO:0000259" key="5">
    <source>
        <dbReference type="Pfam" id="PF03931"/>
    </source>
</evidence>
<dbReference type="AlphaFoldDB" id="L2GMR4"/>
<comment type="subcellular location">
    <subcellularLocation>
        <location evidence="1">Nucleus</location>
    </subcellularLocation>
</comment>
<feature type="domain" description="SKP1 component POZ" evidence="5">
    <location>
        <begin position="4"/>
        <end position="66"/>
    </location>
</feature>
<dbReference type="HOGENOM" id="CLU_130038_4_0_1"/>
<dbReference type="Proteomes" id="UP000011082">
    <property type="component" value="Unassembled WGS sequence"/>
</dbReference>
<keyword evidence="7" id="KW-1185">Reference proteome</keyword>
<dbReference type="SMART" id="SM00512">
    <property type="entry name" value="Skp1"/>
    <property type="match status" value="1"/>
</dbReference>
<protein>
    <recommendedName>
        <fullName evidence="3">Elongin-C</fullName>
    </recommendedName>
</protein>
<dbReference type="GeneID" id="19881545"/>
<dbReference type="Pfam" id="PF03931">
    <property type="entry name" value="Skp1_POZ"/>
    <property type="match status" value="1"/>
</dbReference>
<evidence type="ECO:0000256" key="3">
    <source>
        <dbReference type="ARBA" id="ARBA00021347"/>
    </source>
</evidence>
<dbReference type="InterPro" id="IPR001232">
    <property type="entry name" value="SKP1-like"/>
</dbReference>
<gene>
    <name evidence="6" type="ORF">VICG_00831</name>
</gene>
<sequence>MENYVKLISSDSVEFVVETELVKHSRTLAVFLDDRYPFIQSQTKEVRLPIRSKHLKRILEFMHFIHKRKSGNNMEFKINDEETMDLLEIASYLRI</sequence>
<evidence type="ECO:0000256" key="1">
    <source>
        <dbReference type="ARBA" id="ARBA00004123"/>
    </source>
</evidence>
<dbReference type="FunFam" id="3.30.710.10:FF:000035">
    <property type="entry name" value="Elongin C transcription elongation factor"/>
    <property type="match status" value="1"/>
</dbReference>
<evidence type="ECO:0000256" key="4">
    <source>
        <dbReference type="ARBA" id="ARBA00023242"/>
    </source>
</evidence>
<proteinExistence type="inferred from homology"/>
<dbReference type="PANTHER" id="PTHR20648">
    <property type="entry name" value="ELONGIN-C"/>
    <property type="match status" value="1"/>
</dbReference>
<dbReference type="InterPro" id="IPR016073">
    <property type="entry name" value="Skp1_comp_POZ"/>
</dbReference>
<dbReference type="OMA" id="IVEYLHY"/>
<dbReference type="EMBL" id="JH370134">
    <property type="protein sequence ID" value="ELA42188.1"/>
    <property type="molecule type" value="Genomic_DNA"/>
</dbReference>
<dbReference type="VEuPathDB" id="MicrosporidiaDB:VICG_00831"/>
<evidence type="ECO:0000313" key="7">
    <source>
        <dbReference type="Proteomes" id="UP000011082"/>
    </source>
</evidence>
<reference evidence="7" key="1">
    <citation type="submission" date="2011-05" db="EMBL/GenBank/DDBJ databases">
        <title>The genome sequence of Vittaforma corneae strain ATCC 50505.</title>
        <authorList>
            <consortium name="The Broad Institute Genome Sequencing Platform"/>
            <person name="Cuomo C."/>
            <person name="Didier E."/>
            <person name="Bowers L."/>
            <person name="Young S.K."/>
            <person name="Zeng Q."/>
            <person name="Gargeya S."/>
            <person name="Fitzgerald M."/>
            <person name="Haas B."/>
            <person name="Abouelleil A."/>
            <person name="Alvarado L."/>
            <person name="Arachchi H.M."/>
            <person name="Berlin A."/>
            <person name="Chapman S.B."/>
            <person name="Gearin G."/>
            <person name="Goldberg J."/>
            <person name="Griggs A."/>
            <person name="Gujja S."/>
            <person name="Hansen M."/>
            <person name="Heiman D."/>
            <person name="Howarth C."/>
            <person name="Larimer J."/>
            <person name="Lui A."/>
            <person name="MacDonald P.J.P."/>
            <person name="McCowen C."/>
            <person name="Montmayeur A."/>
            <person name="Murphy C."/>
            <person name="Neiman D."/>
            <person name="Pearson M."/>
            <person name="Priest M."/>
            <person name="Roberts A."/>
            <person name="Saif S."/>
            <person name="Shea T."/>
            <person name="Sisk P."/>
            <person name="Stolte C."/>
            <person name="Sykes S."/>
            <person name="Wortman J."/>
            <person name="Nusbaum C."/>
            <person name="Birren B."/>
        </authorList>
    </citation>
    <scope>NUCLEOTIDE SEQUENCE [LARGE SCALE GENOMIC DNA]</scope>
    <source>
        <strain evidence="7">ATCC 50505</strain>
    </source>
</reference>
<dbReference type="OrthoDB" id="249087at2759"/>
<dbReference type="FunCoup" id="L2GMR4">
    <property type="interactions" value="107"/>
</dbReference>